<dbReference type="GO" id="GO:0004867">
    <property type="term" value="F:serine-type endopeptidase inhibitor activity"/>
    <property type="evidence" value="ECO:0007669"/>
    <property type="project" value="UniProtKB-KW"/>
</dbReference>
<evidence type="ECO:0000256" key="4">
    <source>
        <dbReference type="SAM" id="SignalP"/>
    </source>
</evidence>
<feature type="signal peptide" evidence="4">
    <location>
        <begin position="1"/>
        <end position="15"/>
    </location>
</feature>
<dbReference type="PROSITE" id="PS50279">
    <property type="entry name" value="BPTI_KUNITZ_2"/>
    <property type="match status" value="1"/>
</dbReference>
<keyword evidence="1" id="KW-0646">Protease inhibitor</keyword>
<accession>A0A6B0V2G4</accession>
<dbReference type="PANTHER" id="PTHR10083:SF374">
    <property type="entry name" value="BPTI_KUNITZ INHIBITOR DOMAIN-CONTAINING PROTEIN"/>
    <property type="match status" value="1"/>
</dbReference>
<evidence type="ECO:0000256" key="3">
    <source>
        <dbReference type="ARBA" id="ARBA00023157"/>
    </source>
</evidence>
<keyword evidence="4" id="KW-0732">Signal</keyword>
<sequence>MKLYILFFCILEAFAADLGEGDLCFGNSLSTTCTAGNRRTEHWTFDIVNQTCVNITTCLSNQTVFPTKLECQAACKYHTLCYQPRVVTGCSPQSSRWPQRTWYFNINTEKCEQDIVCAKVRNQFATKQECRKECPYGGIGHPCHLKEDEGRDCKRSKPSTRWYWNTKESTCISFTYKGCKGNNNNFYSNTSCAAICKRDVY</sequence>
<dbReference type="PROSITE" id="PS00280">
    <property type="entry name" value="BPTI_KUNITZ_1"/>
    <property type="match status" value="1"/>
</dbReference>
<dbReference type="Gene3D" id="4.10.410.10">
    <property type="entry name" value="Pancreatic trypsin inhibitor Kunitz domain"/>
    <property type="match status" value="3"/>
</dbReference>
<dbReference type="InterPro" id="IPR020901">
    <property type="entry name" value="Prtase_inh_Kunz-CS"/>
</dbReference>
<evidence type="ECO:0000259" key="5">
    <source>
        <dbReference type="PROSITE" id="PS50279"/>
    </source>
</evidence>
<dbReference type="InterPro" id="IPR050098">
    <property type="entry name" value="TFPI/VKTCI-like"/>
</dbReference>
<dbReference type="Pfam" id="PF00014">
    <property type="entry name" value="Kunitz_BPTI"/>
    <property type="match status" value="1"/>
</dbReference>
<protein>
    <submittedName>
        <fullName evidence="6">Putative kunitz</fullName>
    </submittedName>
</protein>
<evidence type="ECO:0000256" key="2">
    <source>
        <dbReference type="ARBA" id="ARBA00022900"/>
    </source>
</evidence>
<keyword evidence="2" id="KW-0722">Serine protease inhibitor</keyword>
<feature type="domain" description="BPTI/Kunitz inhibitor" evidence="5">
    <location>
        <begin position="143"/>
        <end position="196"/>
    </location>
</feature>
<keyword evidence="3" id="KW-1015">Disulfide bond</keyword>
<reference evidence="6" key="1">
    <citation type="submission" date="2019-12" db="EMBL/GenBank/DDBJ databases">
        <title>An insight into the sialome of adult female Ixodes ricinus ticks feeding for 6 days.</title>
        <authorList>
            <person name="Perner J."/>
            <person name="Ribeiro J.M.C."/>
        </authorList>
    </citation>
    <scope>NUCLEOTIDE SEQUENCE</scope>
    <source>
        <strain evidence="6">Semi-engorged</strain>
        <tissue evidence="6">Salivary glands</tissue>
    </source>
</reference>
<organism evidence="6">
    <name type="scientific">Ixodes ricinus</name>
    <name type="common">Common tick</name>
    <name type="synonym">Acarus ricinus</name>
    <dbReference type="NCBI Taxonomy" id="34613"/>
    <lineage>
        <taxon>Eukaryota</taxon>
        <taxon>Metazoa</taxon>
        <taxon>Ecdysozoa</taxon>
        <taxon>Arthropoda</taxon>
        <taxon>Chelicerata</taxon>
        <taxon>Arachnida</taxon>
        <taxon>Acari</taxon>
        <taxon>Parasitiformes</taxon>
        <taxon>Ixodida</taxon>
        <taxon>Ixodoidea</taxon>
        <taxon>Ixodidae</taxon>
        <taxon>Ixodinae</taxon>
        <taxon>Ixodes</taxon>
    </lineage>
</organism>
<proteinExistence type="predicted"/>
<dbReference type="AlphaFoldDB" id="A0A6B0V2G4"/>
<dbReference type="InterPro" id="IPR036880">
    <property type="entry name" value="Kunitz_BPTI_sf"/>
</dbReference>
<dbReference type="GO" id="GO:0005615">
    <property type="term" value="C:extracellular space"/>
    <property type="evidence" value="ECO:0007669"/>
    <property type="project" value="TreeGrafter"/>
</dbReference>
<name>A0A6B0V2G4_IXORI</name>
<dbReference type="SUPFAM" id="SSF57362">
    <property type="entry name" value="BPTI-like"/>
    <property type="match status" value="3"/>
</dbReference>
<feature type="chain" id="PRO_5025649431" evidence="4">
    <location>
        <begin position="16"/>
        <end position="201"/>
    </location>
</feature>
<dbReference type="InterPro" id="IPR002223">
    <property type="entry name" value="Kunitz_BPTI"/>
</dbReference>
<evidence type="ECO:0000313" key="6">
    <source>
        <dbReference type="EMBL" id="MXU95984.1"/>
    </source>
</evidence>
<dbReference type="EMBL" id="GIFC01013901">
    <property type="protein sequence ID" value="MXU95984.1"/>
    <property type="molecule type" value="Transcribed_RNA"/>
</dbReference>
<dbReference type="SMART" id="SM00131">
    <property type="entry name" value="KU"/>
    <property type="match status" value="2"/>
</dbReference>
<dbReference type="PANTHER" id="PTHR10083">
    <property type="entry name" value="KUNITZ-TYPE PROTEASE INHIBITOR-RELATED"/>
    <property type="match status" value="1"/>
</dbReference>
<evidence type="ECO:0000256" key="1">
    <source>
        <dbReference type="ARBA" id="ARBA00022690"/>
    </source>
</evidence>